<dbReference type="InterPro" id="IPR003959">
    <property type="entry name" value="ATPase_AAA_core"/>
</dbReference>
<dbReference type="PANTHER" id="PTHR32182">
    <property type="entry name" value="DNA REPLICATION AND REPAIR PROTEIN RECF"/>
    <property type="match status" value="1"/>
</dbReference>
<dbReference type="AlphaFoldDB" id="G8LFM9"/>
<evidence type="ECO:0000313" key="3">
    <source>
        <dbReference type="Proteomes" id="UP000007838"/>
    </source>
</evidence>
<dbReference type="SUPFAM" id="SSF52540">
    <property type="entry name" value="P-loop containing nucleoside triphosphate hydrolases"/>
    <property type="match status" value="1"/>
</dbReference>
<dbReference type="KEGG" id="eec:EcWSU1_00074"/>
<sequence length="383" mass="43504">MHLTLKTVIIYRPTVQKRSLPVIKSLHIQNYRSIRDMSLELEALNIVFGPNGTGKSNIYKAIYLMHSAAQGQFSQALANEGGILKVFWAGKTRSDQLRRMNLAVETDTYEYELQVGFVEQLPYPSQFQLDPVIKEESIWLTGQRRRPSSQLMKRRNQAVFLNNVHHEKVTHSGTLYENESVFGQLGEPHLYPEVSQMRESLRNWRFYHEFSVSSGSAMRAPQVGFRSPVLASDGANLAAAFQTIVEIGDEMLLMRILDQAFPGCEFYSDNTGGRFRMMMQREGLSRPLEPAEFSDGTLRFLCLAVALLSPRPPAFIALNEPENSLHPQMLPALASLIAEASRYSQIWLTSHSPELAKLIEKQRSFSLYELSMAEGETRVDRLE</sequence>
<organism evidence="2 3">
    <name type="scientific">Enterobacter ludwigii</name>
    <dbReference type="NCBI Taxonomy" id="299767"/>
    <lineage>
        <taxon>Bacteria</taxon>
        <taxon>Pseudomonadati</taxon>
        <taxon>Pseudomonadota</taxon>
        <taxon>Gammaproteobacteria</taxon>
        <taxon>Enterobacterales</taxon>
        <taxon>Enterobacteriaceae</taxon>
        <taxon>Enterobacter</taxon>
        <taxon>Enterobacter cloacae complex</taxon>
    </lineage>
</organism>
<dbReference type="Pfam" id="PF13304">
    <property type="entry name" value="AAA_21"/>
    <property type="match status" value="1"/>
</dbReference>
<dbReference type="GO" id="GO:0005524">
    <property type="term" value="F:ATP binding"/>
    <property type="evidence" value="ECO:0007669"/>
    <property type="project" value="InterPro"/>
</dbReference>
<name>G8LFM9_9ENTR</name>
<feature type="domain" description="ATPase AAA-type core" evidence="1">
    <location>
        <begin position="44"/>
        <end position="355"/>
    </location>
</feature>
<gene>
    <name evidence="2" type="ORF">EcWSU1_00074</name>
</gene>
<accession>G8LFM9</accession>
<reference evidence="2 3" key="1">
    <citation type="journal article" date="2011" name="Stand. Genomic Sci.">
        <title>Complete genome of the onion pathogen Enterobacter cloacae EcWSU1.</title>
        <authorList>
            <person name="Humann J.L."/>
            <person name="Wildung M."/>
            <person name="Cheng C.H."/>
            <person name="Lee T."/>
            <person name="Stewart J.E."/>
            <person name="Drew J.C."/>
            <person name="Triplett E.W."/>
            <person name="Main D."/>
            <person name="Schroeder B.K."/>
        </authorList>
    </citation>
    <scope>NUCLEOTIDE SEQUENCE [LARGE SCALE GENOMIC DNA]</scope>
    <source>
        <strain evidence="2 3">EcWSU1</strain>
    </source>
</reference>
<dbReference type="EMBL" id="CP002886">
    <property type="protein sequence ID" value="AEW71514.1"/>
    <property type="molecule type" value="Genomic_DNA"/>
</dbReference>
<proteinExistence type="predicted"/>
<dbReference type="GO" id="GO:0016887">
    <property type="term" value="F:ATP hydrolysis activity"/>
    <property type="evidence" value="ECO:0007669"/>
    <property type="project" value="InterPro"/>
</dbReference>
<dbReference type="InterPro" id="IPR027417">
    <property type="entry name" value="P-loop_NTPase"/>
</dbReference>
<protein>
    <recommendedName>
        <fullName evidence="1">ATPase AAA-type core domain-containing protein</fullName>
    </recommendedName>
</protein>
<dbReference type="eggNOG" id="COG4637">
    <property type="taxonomic scope" value="Bacteria"/>
</dbReference>
<dbReference type="PIRSF" id="PIRSF029347">
    <property type="entry name" value="RecF"/>
    <property type="match status" value="1"/>
</dbReference>
<evidence type="ECO:0000259" key="1">
    <source>
        <dbReference type="Pfam" id="PF13304"/>
    </source>
</evidence>
<dbReference type="InterPro" id="IPR014555">
    <property type="entry name" value="RecF-like"/>
</dbReference>
<dbReference type="HOGENOM" id="CLU_035814_1_0_6"/>
<dbReference type="PANTHER" id="PTHR32182:SF25">
    <property type="entry name" value="SLR1056 PROTEIN"/>
    <property type="match status" value="1"/>
</dbReference>
<evidence type="ECO:0000313" key="2">
    <source>
        <dbReference type="EMBL" id="AEW71514.1"/>
    </source>
</evidence>
<dbReference type="GO" id="GO:0000731">
    <property type="term" value="P:DNA synthesis involved in DNA repair"/>
    <property type="evidence" value="ECO:0007669"/>
    <property type="project" value="TreeGrafter"/>
</dbReference>
<dbReference type="GO" id="GO:0006302">
    <property type="term" value="P:double-strand break repair"/>
    <property type="evidence" value="ECO:0007669"/>
    <property type="project" value="TreeGrafter"/>
</dbReference>
<dbReference type="Proteomes" id="UP000007838">
    <property type="component" value="Chromosome"/>
</dbReference>
<dbReference type="Gene3D" id="3.40.50.300">
    <property type="entry name" value="P-loop containing nucleotide triphosphate hydrolases"/>
    <property type="match status" value="2"/>
</dbReference>